<feature type="transmembrane region" description="Helical" evidence="1">
    <location>
        <begin position="333"/>
        <end position="354"/>
    </location>
</feature>
<dbReference type="PANTHER" id="PTHR39177:SF1">
    <property type="entry name" value="ABC TRANSPORTER PERMEASE YTRC-RELATED"/>
    <property type="match status" value="1"/>
</dbReference>
<dbReference type="InterPro" id="IPR053046">
    <property type="entry name" value="ABC-5_transporter"/>
</dbReference>
<feature type="transmembrane region" description="Helical" evidence="1">
    <location>
        <begin position="274"/>
        <end position="291"/>
    </location>
</feature>
<reference evidence="3 4" key="1">
    <citation type="submission" date="2017-11" db="EMBL/GenBank/DDBJ databases">
        <title>Comparitive Functional Genomics of Dry Heat Resistant strains isolated from the Viking Spacecraft.</title>
        <authorList>
            <person name="Seuylemezian A."/>
            <person name="Cooper K."/>
            <person name="Vaishampayan P."/>
        </authorList>
    </citation>
    <scope>NUCLEOTIDE SEQUENCE [LARGE SCALE GENOMIC DNA]</scope>
    <source>
        <strain evidence="3 4">V32-6</strain>
    </source>
</reference>
<dbReference type="InterPro" id="IPR045611">
    <property type="entry name" value="DUF6449"/>
</dbReference>
<keyword evidence="1" id="KW-1133">Transmembrane helix</keyword>
<feature type="transmembrane region" description="Helical" evidence="1">
    <location>
        <begin position="144"/>
        <end position="165"/>
    </location>
</feature>
<dbReference type="OrthoDB" id="1706490at2"/>
<evidence type="ECO:0000256" key="1">
    <source>
        <dbReference type="SAM" id="Phobius"/>
    </source>
</evidence>
<keyword evidence="1" id="KW-0472">Membrane</keyword>
<accession>A0A2N5HDZ3</accession>
<evidence type="ECO:0000313" key="4">
    <source>
        <dbReference type="Proteomes" id="UP000234950"/>
    </source>
</evidence>
<dbReference type="Proteomes" id="UP000234950">
    <property type="component" value="Unassembled WGS sequence"/>
</dbReference>
<dbReference type="RefSeq" id="WP_101648475.1">
    <property type="nucleotide sequence ID" value="NZ_PGVE01000052.1"/>
</dbReference>
<comment type="caution">
    <text evidence="3">The sequence shown here is derived from an EMBL/GenBank/DDBJ whole genome shotgun (WGS) entry which is preliminary data.</text>
</comment>
<dbReference type="PANTHER" id="PTHR39177">
    <property type="entry name" value="ABC TRANSPORTER PERMEASE YTRC-RELATED"/>
    <property type="match status" value="1"/>
</dbReference>
<feature type="domain" description="DUF6449" evidence="2">
    <location>
        <begin position="429"/>
        <end position="516"/>
    </location>
</feature>
<feature type="transmembrane region" description="Helical" evidence="1">
    <location>
        <begin position="21"/>
        <end position="42"/>
    </location>
</feature>
<gene>
    <name evidence="3" type="ORF">CVD27_13740</name>
</gene>
<dbReference type="AlphaFoldDB" id="A0A2N5HDZ3"/>
<feature type="transmembrane region" description="Helical" evidence="1">
    <location>
        <begin position="107"/>
        <end position="129"/>
    </location>
</feature>
<feature type="transmembrane region" description="Helical" evidence="1">
    <location>
        <begin position="303"/>
        <end position="321"/>
    </location>
</feature>
<feature type="transmembrane region" description="Helical" evidence="1">
    <location>
        <begin position="236"/>
        <end position="254"/>
    </location>
</feature>
<feature type="transmembrane region" description="Helical" evidence="1">
    <location>
        <begin position="177"/>
        <end position="204"/>
    </location>
</feature>
<dbReference type="Pfam" id="PF20047">
    <property type="entry name" value="DUF6449"/>
    <property type="match status" value="1"/>
</dbReference>
<evidence type="ECO:0000313" key="3">
    <source>
        <dbReference type="EMBL" id="PLS03728.1"/>
    </source>
</evidence>
<dbReference type="EMBL" id="PGVE01000052">
    <property type="protein sequence ID" value="PLS03728.1"/>
    <property type="molecule type" value="Genomic_DNA"/>
</dbReference>
<name>A0A2N5HDZ3_9BACI</name>
<proteinExistence type="predicted"/>
<sequence>MPSRMSWFNREVLLQIGRGTGWVSIVYFLGLLFILPIQLLMIYSDETKSYYPAPNNLFLVNFTFQIGLMVIIPVILAVFLFRYLHVKQAADLMHSIPLKRERIFHQYALTGMIFLILPVAVITFIILLMHNTLDFSNLFSIKDIFYWAGTTLVITLLLYTAAVFIAMMTGMSIVQAVLAYTFLFFPIGMTMLLFFNLKIVLYGFPSDYFLNRQLEKLSPITYAAVLDSRKFQWNDGIAYMILTIVLYGLSLFFYKKRNLEAASEAIAFPKLRSVFKYGVTFCMMLLGGSYFQEVSYRSFNWTIFGYVIGAVIGYLGAEMILRKTWRVFGRIKGLIFYLAITAVLVIGVHILGFYENKIPEEAQIKNVLFSNQFGFYTNEDTYGEYYTPLPMKEKANIEAVRRLHQQLLSDKKINQQKENSHSVNFYIQYELKNGSKVTREYSVNERLYEDFFKPIYESKEYKRSTNEIFKLKENKIKTLTLRGNGPDSQGVALSNSNDIKEVIAALRKDVLAESYEDNRYFKGSAIEVYLGSDHYLSFEFKPIYHNLTEWLKQKELLKEAKANAEDVTHVLVAKGGAENLEDVEKVKTDIEKSTDTLDVTNKDQIEQMLNNVSADSNNDYTAVFYFRSGHYYEVMYFDEKHAPAFIKDHFK</sequence>
<keyword evidence="1" id="KW-0812">Transmembrane</keyword>
<protein>
    <submittedName>
        <fullName evidence="3">Multidrug ABC transporter permease</fullName>
    </submittedName>
</protein>
<keyword evidence="4" id="KW-1185">Reference proteome</keyword>
<organism evidence="3 4">
    <name type="scientific">Neobacillus cucumis</name>
    <dbReference type="NCBI Taxonomy" id="1740721"/>
    <lineage>
        <taxon>Bacteria</taxon>
        <taxon>Bacillati</taxon>
        <taxon>Bacillota</taxon>
        <taxon>Bacilli</taxon>
        <taxon>Bacillales</taxon>
        <taxon>Bacillaceae</taxon>
        <taxon>Neobacillus</taxon>
    </lineage>
</organism>
<evidence type="ECO:0000259" key="2">
    <source>
        <dbReference type="Pfam" id="PF20047"/>
    </source>
</evidence>
<feature type="transmembrane region" description="Helical" evidence="1">
    <location>
        <begin position="62"/>
        <end position="86"/>
    </location>
</feature>